<proteinExistence type="predicted"/>
<organism evidence="2 3">
    <name type="scientific">Kitasatospora misakiensis</name>
    <dbReference type="NCBI Taxonomy" id="67330"/>
    <lineage>
        <taxon>Bacteria</taxon>
        <taxon>Bacillati</taxon>
        <taxon>Actinomycetota</taxon>
        <taxon>Actinomycetes</taxon>
        <taxon>Kitasatosporales</taxon>
        <taxon>Streptomycetaceae</taxon>
        <taxon>Kitasatospora</taxon>
    </lineage>
</organism>
<name>A0ABW0XFF2_9ACTN</name>
<evidence type="ECO:0000259" key="1">
    <source>
        <dbReference type="Pfam" id="PF12770"/>
    </source>
</evidence>
<accession>A0ABW0XFF2</accession>
<sequence length="625" mass="68648">MGHSILLMPIDLFEKRTLGALWQPVLAVCPDNLLDRTAKRAVDLGFALPAASFSSLSDDSIDGHWRAIHKQFSFGKPLLEGLPTLARRLDLAALDLPHRLLMRRLGRPSEQPEPNVQPLALVRRSIYDRAFVAAAAELDRRGESFESPDLDFAQAVTETVGHRQITTSLALPGVPPAYVRRAYSPELKARVRPTSDRDVNDVWAPEIGERPDAMVERAAIEFVLTHRATANGGPGLMMPSVPAQAFTLLAQLEKHFRDATQDHPSSVRKLLNRLNAVVRPLFTEAVIEAVRSASALSVFSNFPLGLVTMPGDTAPLAARLPIAYEPMLPLTRTVQRAATSPVLDWDNRISILVAECIPTSDPVGAESRRGWQLVQQMHADTEGLTLHLAETLSLEALHKAVKEHAPDILIISAHGKIAGTAAALVIGDQSYVGLGLEKPPPVILLSACHVAPRGAGAVSIADLLLREGAMAVLGTQVPVDVRRNLMLMSRLLANLAHHLANPSQNVTLLEVWHHVQTSNVINDVLMATPALMEWGRTPGPNGLTPQQEFMRLRSSGRLRPNHIYEDTEQVLGEIADDQGVGAQIRNWFRRPGYVPESLFYLFAGRPERIHLSSVRNRVKRFQPDM</sequence>
<evidence type="ECO:0000313" key="3">
    <source>
        <dbReference type="Proteomes" id="UP001595975"/>
    </source>
</evidence>
<dbReference type="Pfam" id="PF12770">
    <property type="entry name" value="CHAT"/>
    <property type="match status" value="1"/>
</dbReference>
<dbReference type="InterPro" id="IPR024983">
    <property type="entry name" value="CHAT_dom"/>
</dbReference>
<keyword evidence="3" id="KW-1185">Reference proteome</keyword>
<evidence type="ECO:0000313" key="2">
    <source>
        <dbReference type="EMBL" id="MFC5668184.1"/>
    </source>
</evidence>
<feature type="domain" description="CHAT" evidence="1">
    <location>
        <begin position="371"/>
        <end position="498"/>
    </location>
</feature>
<dbReference type="Proteomes" id="UP001595975">
    <property type="component" value="Unassembled WGS sequence"/>
</dbReference>
<comment type="caution">
    <text evidence="2">The sequence shown here is derived from an EMBL/GenBank/DDBJ whole genome shotgun (WGS) entry which is preliminary data.</text>
</comment>
<reference evidence="3" key="1">
    <citation type="journal article" date="2019" name="Int. J. Syst. Evol. Microbiol.">
        <title>The Global Catalogue of Microorganisms (GCM) 10K type strain sequencing project: providing services to taxonomists for standard genome sequencing and annotation.</title>
        <authorList>
            <consortium name="The Broad Institute Genomics Platform"/>
            <consortium name="The Broad Institute Genome Sequencing Center for Infectious Disease"/>
            <person name="Wu L."/>
            <person name="Ma J."/>
        </authorList>
    </citation>
    <scope>NUCLEOTIDE SEQUENCE [LARGE SCALE GENOMIC DNA]</scope>
    <source>
        <strain evidence="3">CGMCC 4.1437</strain>
    </source>
</reference>
<gene>
    <name evidence="2" type="ORF">ACFP3U_35120</name>
</gene>
<dbReference type="EMBL" id="JBHSOF010000084">
    <property type="protein sequence ID" value="MFC5668184.1"/>
    <property type="molecule type" value="Genomic_DNA"/>
</dbReference>
<protein>
    <submittedName>
        <fullName evidence="2">CHAT domain-containing protein</fullName>
    </submittedName>
</protein>